<dbReference type="PANTHER" id="PTHR42760:SF133">
    <property type="entry name" value="3-OXOACYL-[ACYL-CARRIER-PROTEIN] REDUCTASE"/>
    <property type="match status" value="1"/>
</dbReference>
<reference evidence="4" key="1">
    <citation type="submission" date="2010-02" db="EMBL/GenBank/DDBJ databases">
        <title>Complete sequence of Desulfurivibrio alkaliphilus AHT2.</title>
        <authorList>
            <consortium name="US DOE Joint Genome Institute"/>
            <person name="Pitluck S."/>
            <person name="Chertkov O."/>
            <person name="Detter J.C."/>
            <person name="Han C."/>
            <person name="Tapia R."/>
            <person name="Larimer F."/>
            <person name="Land M."/>
            <person name="Hauser L."/>
            <person name="Kyrpides N."/>
            <person name="Mikhailova N."/>
            <person name="Sorokin D.Y."/>
            <person name="Muyzer G."/>
            <person name="Woyke T."/>
        </authorList>
    </citation>
    <scope>NUCLEOTIDE SEQUENCE [LARGE SCALE GENOMIC DNA]</scope>
    <source>
        <strain evidence="4">DSM 19089 / UNIQEM U267 / AHT2</strain>
    </source>
</reference>
<dbReference type="InterPro" id="IPR002347">
    <property type="entry name" value="SDR_fam"/>
</dbReference>
<name>D6Z4A8_DESAT</name>
<dbReference type="PANTHER" id="PTHR42760">
    <property type="entry name" value="SHORT-CHAIN DEHYDROGENASES/REDUCTASES FAMILY MEMBER"/>
    <property type="match status" value="1"/>
</dbReference>
<dbReference type="STRING" id="589865.DaAHT2_1691"/>
<dbReference type="RefSeq" id="WP_013163909.1">
    <property type="nucleotide sequence ID" value="NC_014216.1"/>
</dbReference>
<organism evidence="3 4">
    <name type="scientific">Desulfurivibrio alkaliphilus (strain DSM 19089 / UNIQEM U267 / AHT2)</name>
    <dbReference type="NCBI Taxonomy" id="589865"/>
    <lineage>
        <taxon>Bacteria</taxon>
        <taxon>Pseudomonadati</taxon>
        <taxon>Thermodesulfobacteriota</taxon>
        <taxon>Desulfobulbia</taxon>
        <taxon>Desulfobulbales</taxon>
        <taxon>Desulfobulbaceae</taxon>
        <taxon>Desulfurivibrio</taxon>
    </lineage>
</organism>
<dbReference type="HOGENOM" id="CLU_010194_1_3_7"/>
<gene>
    <name evidence="3" type="ordered locus">DaAHT2_1691</name>
</gene>
<dbReference type="Proteomes" id="UP000001508">
    <property type="component" value="Chromosome"/>
</dbReference>
<evidence type="ECO:0000313" key="4">
    <source>
        <dbReference type="Proteomes" id="UP000001508"/>
    </source>
</evidence>
<dbReference type="KEGG" id="dak:DaAHT2_1691"/>
<accession>D6Z4A8</accession>
<dbReference type="EMBL" id="CP001940">
    <property type="protein sequence ID" value="ADH86383.1"/>
    <property type="molecule type" value="Genomic_DNA"/>
</dbReference>
<dbReference type="CDD" id="cd05233">
    <property type="entry name" value="SDR_c"/>
    <property type="match status" value="1"/>
</dbReference>
<dbReference type="Gene3D" id="3.40.50.720">
    <property type="entry name" value="NAD(P)-binding Rossmann-like Domain"/>
    <property type="match status" value="1"/>
</dbReference>
<dbReference type="Pfam" id="PF13561">
    <property type="entry name" value="adh_short_C2"/>
    <property type="match status" value="1"/>
</dbReference>
<dbReference type="AlphaFoldDB" id="D6Z4A8"/>
<evidence type="ECO:0000256" key="1">
    <source>
        <dbReference type="ARBA" id="ARBA00006484"/>
    </source>
</evidence>
<protein>
    <submittedName>
        <fullName evidence="3">Short-chain dehydrogenase/reductase SDR</fullName>
    </submittedName>
</protein>
<evidence type="ECO:0000256" key="2">
    <source>
        <dbReference type="ARBA" id="ARBA00023002"/>
    </source>
</evidence>
<dbReference type="InParanoid" id="D6Z4A8"/>
<keyword evidence="2" id="KW-0560">Oxidoreductase</keyword>
<dbReference type="InterPro" id="IPR036291">
    <property type="entry name" value="NAD(P)-bd_dom_sf"/>
</dbReference>
<dbReference type="SUPFAM" id="SSF51735">
    <property type="entry name" value="NAD(P)-binding Rossmann-fold domains"/>
    <property type="match status" value="1"/>
</dbReference>
<proteinExistence type="inferred from homology"/>
<comment type="similarity">
    <text evidence="1">Belongs to the short-chain dehydrogenases/reductases (SDR) family.</text>
</comment>
<dbReference type="PRINTS" id="PR00081">
    <property type="entry name" value="GDHRDH"/>
</dbReference>
<sequence>MPTKPSLTGKTALVLGANRGIGRCLALELARRGATVMAGTYDWPADTASLTRQLQELGSQHRVLTADLQTATAVEEFFTTLRQHCSTLDFLINNLERGGMPVVHGPYTEQQWDLEINTTLKAKWWVMRQALPLLQKTARHRDPAAVVVISSIAGQVGRSGPAGLIFNDAYAAANRALASFTATWAREGAPTVRVNELMLGLIKTRHAEETRGWGLLSEEQRRTLHDHTLLGRSGDPEEVVKAALFLLTEATYMTGSTLRLDGGYLLGGERVPPMPPGIL</sequence>
<keyword evidence="4" id="KW-1185">Reference proteome</keyword>
<dbReference type="OrthoDB" id="9793499at2"/>
<evidence type="ECO:0000313" key="3">
    <source>
        <dbReference type="EMBL" id="ADH86383.1"/>
    </source>
</evidence>
<dbReference type="GO" id="GO:0016616">
    <property type="term" value="F:oxidoreductase activity, acting on the CH-OH group of donors, NAD or NADP as acceptor"/>
    <property type="evidence" value="ECO:0007669"/>
    <property type="project" value="TreeGrafter"/>
</dbReference>
<dbReference type="eggNOG" id="COG1028">
    <property type="taxonomic scope" value="Bacteria"/>
</dbReference>